<evidence type="ECO:0000313" key="2">
    <source>
        <dbReference type="Proteomes" id="UP001165186"/>
    </source>
</evidence>
<dbReference type="EMBL" id="BSXG01000253">
    <property type="protein sequence ID" value="GME34553.1"/>
    <property type="molecule type" value="Genomic_DNA"/>
</dbReference>
<sequence>MMEIANIVNPNDEECEAIAKLSQYEAAKAIVELAVRQHNMPTPPPSPPTAEHSRNSHPPGSARPDSGPSTVPTEDEDINHLDDDNETGGDPSNPEFECWVMKGKRCTTGQSKLALSRKMVSDYFGRNKKETAHIEDHRWLRACRKHYQRKSYQDSWRHYKGTVVLRQLALITAQEPGLRYSVTLKASEERRLQTHYAALMAAGRTWDPADPAVAAVDPANPDHAPLAVLRDIKAFVDARKVGPGGEMAAQDCEELVTAAVEMVKQGRCTRLPLFEMLPLFAVFREQAPAEGAVAAAAGAKRKGASGRGGAGAAKRRMV</sequence>
<proteinExistence type="predicted"/>
<accession>A0ACB5SCD0</accession>
<protein>
    <submittedName>
        <fullName evidence="1">Uncharacterized protein</fullName>
    </submittedName>
</protein>
<organism evidence="1 2">
    <name type="scientific">Neofusicoccum parvum</name>
    <dbReference type="NCBI Taxonomy" id="310453"/>
    <lineage>
        <taxon>Eukaryota</taxon>
        <taxon>Fungi</taxon>
        <taxon>Dikarya</taxon>
        <taxon>Ascomycota</taxon>
        <taxon>Pezizomycotina</taxon>
        <taxon>Dothideomycetes</taxon>
        <taxon>Dothideomycetes incertae sedis</taxon>
        <taxon>Botryosphaeriales</taxon>
        <taxon>Botryosphaeriaceae</taxon>
        <taxon>Neofusicoccum</taxon>
    </lineage>
</organism>
<name>A0ACB5SCD0_9PEZI</name>
<keyword evidence="2" id="KW-1185">Reference proteome</keyword>
<dbReference type="Proteomes" id="UP001165186">
    <property type="component" value="Unassembled WGS sequence"/>
</dbReference>
<evidence type="ECO:0000313" key="1">
    <source>
        <dbReference type="EMBL" id="GME34553.1"/>
    </source>
</evidence>
<gene>
    <name evidence="1" type="primary">g12482</name>
    <name evidence="1" type="ORF">NpPPO83_00012482</name>
</gene>
<comment type="caution">
    <text evidence="1">The sequence shown here is derived from an EMBL/GenBank/DDBJ whole genome shotgun (WGS) entry which is preliminary data.</text>
</comment>
<reference evidence="1" key="1">
    <citation type="submission" date="2024-09" db="EMBL/GenBank/DDBJ databases">
        <title>Draft Genome Sequences of Neofusicoccum parvum.</title>
        <authorList>
            <person name="Ashida A."/>
            <person name="Camagna M."/>
            <person name="Tanaka A."/>
            <person name="Takemoto D."/>
        </authorList>
    </citation>
    <scope>NUCLEOTIDE SEQUENCE</scope>
    <source>
        <strain evidence="1">PPO83</strain>
    </source>
</reference>